<dbReference type="Pfam" id="PF00528">
    <property type="entry name" value="BPD_transp_1"/>
    <property type="match status" value="1"/>
</dbReference>
<dbReference type="PANTHER" id="PTHR30614:SF37">
    <property type="entry name" value="AMINO-ACID ABC TRANSPORTER PERMEASE PROTEIN YHDX-RELATED"/>
    <property type="match status" value="1"/>
</dbReference>
<keyword evidence="5 9" id="KW-0812">Transmembrane</keyword>
<feature type="transmembrane region" description="Helical" evidence="9">
    <location>
        <begin position="136"/>
        <end position="156"/>
    </location>
</feature>
<proteinExistence type="inferred from homology"/>
<feature type="transmembrane region" description="Helical" evidence="9">
    <location>
        <begin position="220"/>
        <end position="239"/>
    </location>
</feature>
<dbReference type="GO" id="GO:0043190">
    <property type="term" value="C:ATP-binding cassette (ABC) transporter complex"/>
    <property type="evidence" value="ECO:0007669"/>
    <property type="project" value="InterPro"/>
</dbReference>
<name>A0A944CDM3_9HYPH</name>
<evidence type="ECO:0000256" key="9">
    <source>
        <dbReference type="RuleBase" id="RU363032"/>
    </source>
</evidence>
<dbReference type="InterPro" id="IPR000515">
    <property type="entry name" value="MetI-like"/>
</dbReference>
<reference evidence="11" key="2">
    <citation type="journal article" date="2021" name="Microorganisms">
        <title>Bacterial Dimethylsulfoniopropionate Biosynthesis in the East China Sea.</title>
        <authorList>
            <person name="Liu J."/>
            <person name="Zhang Y."/>
            <person name="Liu J."/>
            <person name="Zhong H."/>
            <person name="Williams B.T."/>
            <person name="Zheng Y."/>
            <person name="Curson A.R.J."/>
            <person name="Sun C."/>
            <person name="Sun H."/>
            <person name="Song D."/>
            <person name="Wagner Mackenzie B."/>
            <person name="Bermejo Martinez A."/>
            <person name="Todd J.D."/>
            <person name="Zhang X.H."/>
        </authorList>
    </citation>
    <scope>NUCLEOTIDE SEQUENCE</scope>
    <source>
        <strain evidence="11">AESS21</strain>
    </source>
</reference>
<comment type="similarity">
    <text evidence="2">Belongs to the binding-protein-dependent transport system permease family. HisMQ subfamily.</text>
</comment>
<dbReference type="InterPro" id="IPR043429">
    <property type="entry name" value="ArtM/GltK/GlnP/TcyL/YhdX-like"/>
</dbReference>
<dbReference type="PANTHER" id="PTHR30614">
    <property type="entry name" value="MEMBRANE COMPONENT OF AMINO ACID ABC TRANSPORTER"/>
    <property type="match status" value="1"/>
</dbReference>
<keyword evidence="4" id="KW-1003">Cell membrane</keyword>
<dbReference type="AlphaFoldDB" id="A0A944CDM3"/>
<dbReference type="InterPro" id="IPR010065">
    <property type="entry name" value="AA_ABC_transptr_permease_3TM"/>
</dbReference>
<protein>
    <submittedName>
        <fullName evidence="11">ABC transporter permease subunit</fullName>
    </submittedName>
</protein>
<evidence type="ECO:0000256" key="5">
    <source>
        <dbReference type="ARBA" id="ARBA00022692"/>
    </source>
</evidence>
<evidence type="ECO:0000256" key="8">
    <source>
        <dbReference type="ARBA" id="ARBA00023136"/>
    </source>
</evidence>
<dbReference type="GO" id="GO:0006865">
    <property type="term" value="P:amino acid transport"/>
    <property type="evidence" value="ECO:0007669"/>
    <property type="project" value="UniProtKB-KW"/>
</dbReference>
<keyword evidence="3 9" id="KW-0813">Transport</keyword>
<feature type="domain" description="ABC transmembrane type-1" evidence="10">
    <location>
        <begin position="90"/>
        <end position="378"/>
    </location>
</feature>
<dbReference type="GO" id="GO:0022857">
    <property type="term" value="F:transmembrane transporter activity"/>
    <property type="evidence" value="ECO:0007669"/>
    <property type="project" value="InterPro"/>
</dbReference>
<dbReference type="CDD" id="cd06261">
    <property type="entry name" value="TM_PBP2"/>
    <property type="match status" value="1"/>
</dbReference>
<reference evidence="11" key="1">
    <citation type="submission" date="2018-08" db="EMBL/GenBank/DDBJ databases">
        <authorList>
            <person name="Jin W."/>
            <person name="Wang H."/>
            <person name="Yang Y."/>
            <person name="Li M."/>
            <person name="Liu J."/>
        </authorList>
    </citation>
    <scope>NUCLEOTIDE SEQUENCE</scope>
    <source>
        <strain evidence="11">AESS21</strain>
    </source>
</reference>
<dbReference type="Proteomes" id="UP000705379">
    <property type="component" value="Unassembled WGS sequence"/>
</dbReference>
<evidence type="ECO:0000313" key="12">
    <source>
        <dbReference type="Proteomes" id="UP000705379"/>
    </source>
</evidence>
<evidence type="ECO:0000256" key="3">
    <source>
        <dbReference type="ARBA" id="ARBA00022448"/>
    </source>
</evidence>
<sequence length="390" mass="42121">MTLSPSQRNAKLSRFLATQAQRQMALQIGFLFGFFALFALLISNLLQNLSSEGVAVGFGFLTNVAGFDVNESLVPYSANDSYLDALIVGTLNTLHLALVCIVLSTTIGVFVGLLQLSDIQVFGTACRLYVEAMRNLPKLLILLAVYVFLVVELPVAREAVSIFDIAYISNRGLNLPSLQISTAAIQTSQTLVLSCAYVAVCCGVWWALKHRLIGALQKFVLPVWVVLVGLAVVSGILTLEVPTFAGFNFKGGTLVSLPFLALTIALSVYHGAQVAEVVRSGISSVAKGQIEAGRALGLSKGQVSWLIILPQAMRVMIPPLTNQYVNILKNTSIGLAVGYSDLVSVMNTSINQTFRPVELMLVSMSVYLLIGIAASMFLNAFNRRVQLKER</sequence>
<keyword evidence="8 9" id="KW-0472">Membrane</keyword>
<evidence type="ECO:0000313" key="11">
    <source>
        <dbReference type="EMBL" id="MBS8260637.1"/>
    </source>
</evidence>
<dbReference type="SUPFAM" id="SSF161098">
    <property type="entry name" value="MetI-like"/>
    <property type="match status" value="2"/>
</dbReference>
<dbReference type="NCBIfam" id="TIGR01726">
    <property type="entry name" value="HEQRo_perm_3TM"/>
    <property type="match status" value="1"/>
</dbReference>
<comment type="subcellular location">
    <subcellularLocation>
        <location evidence="1">Cell inner membrane</location>
        <topology evidence="1">Multi-pass membrane protein</topology>
    </subcellularLocation>
    <subcellularLocation>
        <location evidence="9">Cell membrane</location>
        <topology evidence="9">Multi-pass membrane protein</topology>
    </subcellularLocation>
</comment>
<dbReference type="RefSeq" id="WP_213216137.1">
    <property type="nucleotide sequence ID" value="NZ_QTKU01000002.1"/>
</dbReference>
<evidence type="ECO:0000256" key="2">
    <source>
        <dbReference type="ARBA" id="ARBA00010072"/>
    </source>
</evidence>
<dbReference type="Gene3D" id="1.10.3720.10">
    <property type="entry name" value="MetI-like"/>
    <property type="match status" value="1"/>
</dbReference>
<evidence type="ECO:0000256" key="1">
    <source>
        <dbReference type="ARBA" id="ARBA00004429"/>
    </source>
</evidence>
<feature type="transmembrane region" description="Helical" evidence="9">
    <location>
        <begin position="191"/>
        <end position="208"/>
    </location>
</feature>
<evidence type="ECO:0000259" key="10">
    <source>
        <dbReference type="PROSITE" id="PS50928"/>
    </source>
</evidence>
<accession>A0A944CDM3</accession>
<keyword evidence="7 9" id="KW-1133">Transmembrane helix</keyword>
<evidence type="ECO:0000256" key="7">
    <source>
        <dbReference type="ARBA" id="ARBA00022989"/>
    </source>
</evidence>
<dbReference type="EMBL" id="QTKU01000002">
    <property type="protein sequence ID" value="MBS8260637.1"/>
    <property type="molecule type" value="Genomic_DNA"/>
</dbReference>
<organism evidence="11 12">
    <name type="scientific">Roseibium polysiphoniae</name>
    <dbReference type="NCBI Taxonomy" id="2571221"/>
    <lineage>
        <taxon>Bacteria</taxon>
        <taxon>Pseudomonadati</taxon>
        <taxon>Pseudomonadota</taxon>
        <taxon>Alphaproteobacteria</taxon>
        <taxon>Hyphomicrobiales</taxon>
        <taxon>Stappiaceae</taxon>
        <taxon>Roseibium</taxon>
    </lineage>
</organism>
<evidence type="ECO:0000256" key="4">
    <source>
        <dbReference type="ARBA" id="ARBA00022475"/>
    </source>
</evidence>
<gene>
    <name evidence="11" type="ORF">DYI23_10440</name>
</gene>
<feature type="transmembrane region" description="Helical" evidence="9">
    <location>
        <begin position="94"/>
        <end position="116"/>
    </location>
</feature>
<dbReference type="InterPro" id="IPR035906">
    <property type="entry name" value="MetI-like_sf"/>
</dbReference>
<feature type="transmembrane region" description="Helical" evidence="9">
    <location>
        <begin position="359"/>
        <end position="381"/>
    </location>
</feature>
<comment type="caution">
    <text evidence="11">The sequence shown here is derived from an EMBL/GenBank/DDBJ whole genome shotgun (WGS) entry which is preliminary data.</text>
</comment>
<dbReference type="PROSITE" id="PS50928">
    <property type="entry name" value="ABC_TM1"/>
    <property type="match status" value="1"/>
</dbReference>
<feature type="transmembrane region" description="Helical" evidence="9">
    <location>
        <begin position="24"/>
        <end position="46"/>
    </location>
</feature>
<keyword evidence="6" id="KW-0029">Amino-acid transport</keyword>
<evidence type="ECO:0000256" key="6">
    <source>
        <dbReference type="ARBA" id="ARBA00022970"/>
    </source>
</evidence>